<gene>
    <name evidence="2" type="ORF">IAA53_10630</name>
</gene>
<protein>
    <submittedName>
        <fullName evidence="2">Uncharacterized protein</fullName>
    </submittedName>
</protein>
<reference evidence="2" key="2">
    <citation type="journal article" date="2021" name="PeerJ">
        <title>Extensive microbial diversity within the chicken gut microbiome revealed by metagenomics and culture.</title>
        <authorList>
            <person name="Gilroy R."/>
            <person name="Ravi A."/>
            <person name="Getino M."/>
            <person name="Pursley I."/>
            <person name="Horton D.L."/>
            <person name="Alikhan N.F."/>
            <person name="Baker D."/>
            <person name="Gharbi K."/>
            <person name="Hall N."/>
            <person name="Watson M."/>
            <person name="Adriaenssens E.M."/>
            <person name="Foster-Nyarko E."/>
            <person name="Jarju S."/>
            <person name="Secka A."/>
            <person name="Antonio M."/>
            <person name="Oren A."/>
            <person name="Chaudhuri R.R."/>
            <person name="La Ragione R."/>
            <person name="Hildebrand F."/>
            <person name="Pallen M.J."/>
        </authorList>
    </citation>
    <scope>NUCLEOTIDE SEQUENCE</scope>
    <source>
        <strain evidence="2">ChiBcec15-4380</strain>
    </source>
</reference>
<organism evidence="2 3">
    <name type="scientific">Candidatus Avoscillospira avicola</name>
    <dbReference type="NCBI Taxonomy" id="2840706"/>
    <lineage>
        <taxon>Bacteria</taxon>
        <taxon>Bacillati</taxon>
        <taxon>Bacillota</taxon>
        <taxon>Clostridia</taxon>
        <taxon>Eubacteriales</taxon>
        <taxon>Oscillospiraceae</taxon>
        <taxon>Oscillospiraceae incertae sedis</taxon>
        <taxon>Candidatus Avoscillospira</taxon>
    </lineage>
</organism>
<proteinExistence type="predicted"/>
<comment type="caution">
    <text evidence="2">The sequence shown here is derived from an EMBL/GenBank/DDBJ whole genome shotgun (WGS) entry which is preliminary data.</text>
</comment>
<accession>A0A9D1DJH7</accession>
<evidence type="ECO:0000313" key="3">
    <source>
        <dbReference type="Proteomes" id="UP000824239"/>
    </source>
</evidence>
<dbReference type="AlphaFoldDB" id="A0A9D1DJH7"/>
<reference evidence="2" key="1">
    <citation type="submission" date="2020-10" db="EMBL/GenBank/DDBJ databases">
        <authorList>
            <person name="Gilroy R."/>
        </authorList>
    </citation>
    <scope>NUCLEOTIDE SEQUENCE</scope>
    <source>
        <strain evidence="2">ChiBcec15-4380</strain>
    </source>
</reference>
<dbReference type="Proteomes" id="UP000824239">
    <property type="component" value="Unassembled WGS sequence"/>
</dbReference>
<feature type="signal peptide" evidence="1">
    <location>
        <begin position="1"/>
        <end position="23"/>
    </location>
</feature>
<evidence type="ECO:0000313" key="2">
    <source>
        <dbReference type="EMBL" id="HIR51707.1"/>
    </source>
</evidence>
<dbReference type="EMBL" id="DVHE01000083">
    <property type="protein sequence ID" value="HIR51707.1"/>
    <property type="molecule type" value="Genomic_DNA"/>
</dbReference>
<name>A0A9D1DJH7_9FIRM</name>
<feature type="chain" id="PRO_5038483590" evidence="1">
    <location>
        <begin position="24"/>
        <end position="165"/>
    </location>
</feature>
<sequence>MKRLSLLLAVCLLVLSFATVASAAETTTAEVPVTLTVIESQRQISVTVPAALPVSVVDGKVLTASNAAIRNHGKDPVAVTAISVKPGAYDIGSFDNFSGLAGTIALSLNGCGTTGAGSLSMTDAAFPAIEAGESLALRYQAKVALAGTQDHAAAASVVFTISIVD</sequence>
<keyword evidence="1" id="KW-0732">Signal</keyword>
<evidence type="ECO:0000256" key="1">
    <source>
        <dbReference type="SAM" id="SignalP"/>
    </source>
</evidence>